<accession>A0A382WW06</accession>
<feature type="non-terminal residue" evidence="1">
    <location>
        <position position="190"/>
    </location>
</feature>
<sequence length="190" mass="21688">MSVILQPSGSTNARWHYVDTIENPVNLENEKVRTLLGSTYDALSTIHQGSLIAMWGVVPGDLNSGKYDRMDEGDVVLFAMNKRIVASGIVAHKFENDALARHLWGVDEKDRTWSLMYSLTDLQDQWISYIDFNRAVGYKENNIIQGFTVLDSRKSGLVLEVLLSSDRDMEEVYAREGKTVFRMHRSKERD</sequence>
<protein>
    <submittedName>
        <fullName evidence="1">Uncharacterized protein</fullName>
    </submittedName>
</protein>
<dbReference type="EMBL" id="UINC01162847">
    <property type="protein sequence ID" value="SVD62824.1"/>
    <property type="molecule type" value="Genomic_DNA"/>
</dbReference>
<name>A0A382WW06_9ZZZZ</name>
<proteinExistence type="predicted"/>
<dbReference type="AlphaFoldDB" id="A0A382WW06"/>
<evidence type="ECO:0000313" key="1">
    <source>
        <dbReference type="EMBL" id="SVD62824.1"/>
    </source>
</evidence>
<reference evidence="1" key="1">
    <citation type="submission" date="2018-05" db="EMBL/GenBank/DDBJ databases">
        <authorList>
            <person name="Lanie J.A."/>
            <person name="Ng W.-L."/>
            <person name="Kazmierczak K.M."/>
            <person name="Andrzejewski T.M."/>
            <person name="Davidsen T.M."/>
            <person name="Wayne K.J."/>
            <person name="Tettelin H."/>
            <person name="Glass J.I."/>
            <person name="Rusch D."/>
            <person name="Podicherti R."/>
            <person name="Tsui H.-C.T."/>
            <person name="Winkler M.E."/>
        </authorList>
    </citation>
    <scope>NUCLEOTIDE SEQUENCE</scope>
</reference>
<organism evidence="1">
    <name type="scientific">marine metagenome</name>
    <dbReference type="NCBI Taxonomy" id="408172"/>
    <lineage>
        <taxon>unclassified sequences</taxon>
        <taxon>metagenomes</taxon>
        <taxon>ecological metagenomes</taxon>
    </lineage>
</organism>
<gene>
    <name evidence="1" type="ORF">METZ01_LOCUS415678</name>
</gene>